<dbReference type="OrthoDB" id="372104at2157"/>
<dbReference type="InterPro" id="IPR011545">
    <property type="entry name" value="DEAD/DEAH_box_helicase_dom"/>
</dbReference>
<evidence type="ECO:0000256" key="1">
    <source>
        <dbReference type="ARBA" id="ARBA00022741"/>
    </source>
</evidence>
<evidence type="ECO:0000256" key="3">
    <source>
        <dbReference type="ARBA" id="ARBA00022801"/>
    </source>
</evidence>
<evidence type="ECO:0000256" key="8">
    <source>
        <dbReference type="ARBA" id="ARBA00023235"/>
    </source>
</evidence>
<dbReference type="NCBIfam" id="NF010338">
    <property type="entry name" value="PRK13767.1"/>
    <property type="match status" value="1"/>
</dbReference>
<accession>A0A1V6N260</accession>
<evidence type="ECO:0000256" key="6">
    <source>
        <dbReference type="ARBA" id="ARBA00023125"/>
    </source>
</evidence>
<dbReference type="InterPro" id="IPR001650">
    <property type="entry name" value="Helicase_C-like"/>
</dbReference>
<sequence length="880" mass="100779">MIKKQTENYSKKEIYKILHPWVKEWFDNEFEDFTPSQKQAIVDIHKRNNVLVSSPTGSGKTLTAFLSVISELTSLAEKKELEDKVYCIYISPLKALDNDIEKNLEEPLKKIEEIAIKNGATYKKTPKKTEKGLGIRKAVRTGDTSQYERSKMLKKPPHILITTPETLAILLVAPKFREKLSNVKYVIIDEIHSLAENKRGVHLSLSLERLQHLIGGYTRIGLSATVSPLEKIANFLVGYEYGIERDCLIVDVNYLKELDMEVLSPVDDIVVADAEETRLAMYNLVDDLIMEHKTTLIFTNTRRGTESLVYNLKKMFSENYNSNNIMAHHSSLSKEIRLQAEDKLKEGKLKAVVSSTSLELGIDIGYIDLVILINSPKSVSRALQRIGRSGHRLHEKSKGRIIVTDRDDLVECSVLLKNAKEGRIDKIKIPHNALDVLAQHIYGMSIENPWDIDYAYDVIKKSYCYKDLSRDDYEDVLSYLAGEYGELEERYVYAKIWIDYKKKQFGKRGRLARMLYSTNVGTIPDSSGVAVKCDGEVIGRIEQDFMEKLKKGDTFVLGGGIYRFNYGRGMTINVSPASGPPTIPSWFSEQLPLAFDLALDIQRFRAIMDGKFEYKRSKDEILSFLDEYLYVDDFAANSIYEYFKEQYLYAQIPSNKKLLIEYYSGFGGRKFLIFHSLFGRQVNDALSRAIAYIIAKKSNIDITISISDNGFYLSSDKKMGGFEAFKKLSSENLRNILIQAISKTETLASRFRHCAGRSLMTLRRYKGHDKSVGRQQVRGKILLKFVEDMDDNFSILKEARREVIEDFMDVKNATRVLQWIESGQLEIKTINTVIPSPFAFNLVSQGYLDVLTQTDKAEFSKRMHKAILEKIKDKLKEEYY</sequence>
<feature type="domain" description="Helicase ATP-binding" evidence="10">
    <location>
        <begin position="41"/>
        <end position="244"/>
    </location>
</feature>
<keyword evidence="2" id="KW-0227">DNA damage</keyword>
<evidence type="ECO:0000256" key="2">
    <source>
        <dbReference type="ARBA" id="ARBA00022763"/>
    </source>
</evidence>
<keyword evidence="7" id="KW-0234">DNA repair</keyword>
<dbReference type="GO" id="GO:0016887">
    <property type="term" value="F:ATP hydrolysis activity"/>
    <property type="evidence" value="ECO:0007669"/>
    <property type="project" value="TreeGrafter"/>
</dbReference>
<evidence type="ECO:0000313" key="12">
    <source>
        <dbReference type="EMBL" id="OQD58653.1"/>
    </source>
</evidence>
<dbReference type="InterPro" id="IPR052511">
    <property type="entry name" value="ATP-dep_Helicase"/>
</dbReference>
<dbReference type="CDD" id="cd18796">
    <property type="entry name" value="SF2_C_LHR"/>
    <property type="match status" value="1"/>
</dbReference>
<dbReference type="GO" id="GO:0006281">
    <property type="term" value="P:DNA repair"/>
    <property type="evidence" value="ECO:0007669"/>
    <property type="project" value="UniProtKB-KW"/>
</dbReference>
<dbReference type="Pfam" id="PF08494">
    <property type="entry name" value="DEAD_assoc"/>
    <property type="match status" value="1"/>
</dbReference>
<dbReference type="SMART" id="SM00382">
    <property type="entry name" value="AAA"/>
    <property type="match status" value="1"/>
</dbReference>
<dbReference type="SMART" id="SM00490">
    <property type="entry name" value="HELICc"/>
    <property type="match status" value="1"/>
</dbReference>
<reference evidence="12 13" key="1">
    <citation type="submission" date="2014-12" db="EMBL/GenBank/DDBJ databases">
        <title>Genome sequence of Methanobrevibacter arboriphilicus DH1, DSM1125.</title>
        <authorList>
            <person name="Poehlein A."/>
            <person name="Thauer R.K."/>
            <person name="Seedorf H."/>
            <person name="Daniel R."/>
        </authorList>
    </citation>
    <scope>NUCLEOTIDE SEQUENCE [LARGE SCALE GENOMIC DNA]</scope>
    <source>
        <strain evidence="12 13">DH1</strain>
    </source>
</reference>
<dbReference type="InterPro" id="IPR003593">
    <property type="entry name" value="AAA+_ATPase"/>
</dbReference>
<comment type="caution">
    <text evidence="12">The sequence shown here is derived from an EMBL/GenBank/DDBJ whole genome shotgun (WGS) entry which is preliminary data.</text>
</comment>
<evidence type="ECO:0000259" key="11">
    <source>
        <dbReference type="PROSITE" id="PS51194"/>
    </source>
</evidence>
<dbReference type="GO" id="GO:0005524">
    <property type="term" value="F:ATP binding"/>
    <property type="evidence" value="ECO:0007669"/>
    <property type="project" value="UniProtKB-KW"/>
</dbReference>
<dbReference type="Gene3D" id="3.40.50.300">
    <property type="entry name" value="P-loop containing nucleotide triphosphate hydrolases"/>
    <property type="match status" value="2"/>
</dbReference>
<evidence type="ECO:0000313" key="13">
    <source>
        <dbReference type="Proteomes" id="UP000191661"/>
    </source>
</evidence>
<dbReference type="PIRSF" id="PIRSF037307">
    <property type="entry name" value="Lhr-like_helic_prd"/>
    <property type="match status" value="1"/>
</dbReference>
<dbReference type="CDD" id="cd17922">
    <property type="entry name" value="DEXHc_LHR-like"/>
    <property type="match status" value="1"/>
</dbReference>
<comment type="similarity">
    <text evidence="9">Belongs to the Lhr helicase family. Lhr-Core subfamily.</text>
</comment>
<dbReference type="Pfam" id="PF00270">
    <property type="entry name" value="DEAD"/>
    <property type="match status" value="1"/>
</dbReference>
<feature type="domain" description="Helicase C-terminal" evidence="11">
    <location>
        <begin position="284"/>
        <end position="442"/>
    </location>
</feature>
<keyword evidence="6" id="KW-0238">DNA-binding</keyword>
<evidence type="ECO:0000256" key="5">
    <source>
        <dbReference type="ARBA" id="ARBA00022840"/>
    </source>
</evidence>
<organism evidence="12 13">
    <name type="scientific">Methanobrevibacter arboriphilus JCM 13429 = DSM 1125</name>
    <dbReference type="NCBI Taxonomy" id="1300164"/>
    <lineage>
        <taxon>Archaea</taxon>
        <taxon>Methanobacteriati</taxon>
        <taxon>Methanobacteriota</taxon>
        <taxon>Methanomada group</taxon>
        <taxon>Methanobacteria</taxon>
        <taxon>Methanobacteriales</taxon>
        <taxon>Methanobacteriaceae</taxon>
        <taxon>Methanobrevibacter</taxon>
    </lineage>
</organism>
<evidence type="ECO:0000256" key="7">
    <source>
        <dbReference type="ARBA" id="ARBA00023204"/>
    </source>
</evidence>
<dbReference type="InterPro" id="IPR013701">
    <property type="entry name" value="Lhr-like_DEAD/DEAH_assoc"/>
</dbReference>
<dbReference type="Proteomes" id="UP000191661">
    <property type="component" value="Unassembled WGS sequence"/>
</dbReference>
<protein>
    <submittedName>
        <fullName evidence="12">Putative ATP-dependent helicase</fullName>
    </submittedName>
</protein>
<dbReference type="RefSeq" id="WP_080460499.1">
    <property type="nucleotide sequence ID" value="NZ_JXMW01000011.1"/>
</dbReference>
<dbReference type="Pfam" id="PF00271">
    <property type="entry name" value="Helicase_C"/>
    <property type="match status" value="1"/>
</dbReference>
<dbReference type="PROSITE" id="PS51192">
    <property type="entry name" value="HELICASE_ATP_BIND_1"/>
    <property type="match status" value="1"/>
</dbReference>
<proteinExistence type="inferred from homology"/>
<dbReference type="SMART" id="SM00487">
    <property type="entry name" value="DEXDc"/>
    <property type="match status" value="1"/>
</dbReference>
<dbReference type="GO" id="GO:0003677">
    <property type="term" value="F:DNA binding"/>
    <property type="evidence" value="ECO:0007669"/>
    <property type="project" value="UniProtKB-KW"/>
</dbReference>
<dbReference type="GO" id="GO:0004386">
    <property type="term" value="F:helicase activity"/>
    <property type="evidence" value="ECO:0007669"/>
    <property type="project" value="UniProtKB-KW"/>
</dbReference>
<dbReference type="InterPro" id="IPR017170">
    <property type="entry name" value="Lhr-like"/>
</dbReference>
<dbReference type="PROSITE" id="PS51194">
    <property type="entry name" value="HELICASE_CTER"/>
    <property type="match status" value="1"/>
</dbReference>
<evidence type="ECO:0000256" key="9">
    <source>
        <dbReference type="ARBA" id="ARBA00093467"/>
    </source>
</evidence>
<dbReference type="EMBL" id="JXMW01000011">
    <property type="protein sequence ID" value="OQD58653.1"/>
    <property type="molecule type" value="Genomic_DNA"/>
</dbReference>
<dbReference type="SUPFAM" id="SSF52540">
    <property type="entry name" value="P-loop containing nucleoside triphosphate hydrolases"/>
    <property type="match status" value="1"/>
</dbReference>
<evidence type="ECO:0000256" key="4">
    <source>
        <dbReference type="ARBA" id="ARBA00022806"/>
    </source>
</evidence>
<dbReference type="InterPro" id="IPR014001">
    <property type="entry name" value="Helicase_ATP-bd"/>
</dbReference>
<dbReference type="PANTHER" id="PTHR47962">
    <property type="entry name" value="ATP-DEPENDENT HELICASE LHR-RELATED-RELATED"/>
    <property type="match status" value="1"/>
</dbReference>
<dbReference type="InterPro" id="IPR045628">
    <property type="entry name" value="Lhr_WH_dom"/>
</dbReference>
<dbReference type="InterPro" id="IPR027417">
    <property type="entry name" value="P-loop_NTPase"/>
</dbReference>
<keyword evidence="8" id="KW-0413">Isomerase</keyword>
<keyword evidence="5" id="KW-0067">ATP-binding</keyword>
<keyword evidence="3" id="KW-0378">Hydrolase</keyword>
<keyword evidence="1" id="KW-0547">Nucleotide-binding</keyword>
<gene>
    <name evidence="12" type="ORF">MBBAR_11c00460</name>
</gene>
<dbReference type="Pfam" id="PF19306">
    <property type="entry name" value="WHD_Lhr"/>
    <property type="match status" value="1"/>
</dbReference>
<dbReference type="GO" id="GO:0140097">
    <property type="term" value="F:catalytic activity, acting on DNA"/>
    <property type="evidence" value="ECO:0007669"/>
    <property type="project" value="UniProtKB-ARBA"/>
</dbReference>
<dbReference type="AlphaFoldDB" id="A0A1V6N260"/>
<keyword evidence="4 12" id="KW-0347">Helicase</keyword>
<keyword evidence="13" id="KW-1185">Reference proteome</keyword>
<dbReference type="PANTHER" id="PTHR47962:SF6">
    <property type="entry name" value="LARGE HELICASE-RELATED PROTEIN"/>
    <property type="match status" value="1"/>
</dbReference>
<evidence type="ECO:0000259" key="10">
    <source>
        <dbReference type="PROSITE" id="PS51192"/>
    </source>
</evidence>
<name>A0A1V6N260_METAZ</name>